<organism evidence="1 2">
    <name type="scientific">Thelohanellus kitauei</name>
    <name type="common">Myxosporean</name>
    <dbReference type="NCBI Taxonomy" id="669202"/>
    <lineage>
        <taxon>Eukaryota</taxon>
        <taxon>Metazoa</taxon>
        <taxon>Cnidaria</taxon>
        <taxon>Myxozoa</taxon>
        <taxon>Myxosporea</taxon>
        <taxon>Bivalvulida</taxon>
        <taxon>Platysporina</taxon>
        <taxon>Myxobolidae</taxon>
        <taxon>Thelohanellus</taxon>
    </lineage>
</organism>
<gene>
    <name evidence="1" type="ORF">RF11_05198</name>
</gene>
<evidence type="ECO:0000313" key="2">
    <source>
        <dbReference type="Proteomes" id="UP000031668"/>
    </source>
</evidence>
<accession>A0A0C2IB36</accession>
<reference evidence="1 2" key="1">
    <citation type="journal article" date="2014" name="Genome Biol. Evol.">
        <title>The genome of the myxosporean Thelohanellus kitauei shows adaptations to nutrient acquisition within its fish host.</title>
        <authorList>
            <person name="Yang Y."/>
            <person name="Xiong J."/>
            <person name="Zhou Z."/>
            <person name="Huo F."/>
            <person name="Miao W."/>
            <person name="Ran C."/>
            <person name="Liu Y."/>
            <person name="Zhang J."/>
            <person name="Feng J."/>
            <person name="Wang M."/>
            <person name="Wang M."/>
            <person name="Wang L."/>
            <person name="Yao B."/>
        </authorList>
    </citation>
    <scope>NUCLEOTIDE SEQUENCE [LARGE SCALE GENOMIC DNA]</scope>
    <source>
        <strain evidence="1">Wuqing</strain>
    </source>
</reference>
<comment type="caution">
    <text evidence="1">The sequence shown here is derived from an EMBL/GenBank/DDBJ whole genome shotgun (WGS) entry which is preliminary data.</text>
</comment>
<dbReference type="Proteomes" id="UP000031668">
    <property type="component" value="Unassembled WGS sequence"/>
</dbReference>
<dbReference type="EMBL" id="JWZT01004937">
    <property type="protein sequence ID" value="KII62568.1"/>
    <property type="molecule type" value="Genomic_DNA"/>
</dbReference>
<sequence length="131" mass="16143">MKFRYLEKYQLKYDFWREAPNYFLFFFHRRHRKTDRISQILLVSKDGGINFNRWKPMHQGMQLYIDKFITFKDVLFCESEINQTFFYVDRDLKIFSAQRYERNETLIPCRFNPSYIIKIVGKTVAVSQKLK</sequence>
<evidence type="ECO:0000313" key="1">
    <source>
        <dbReference type="EMBL" id="KII62568.1"/>
    </source>
</evidence>
<proteinExistence type="predicted"/>
<name>A0A0C2IB36_THEKT</name>
<dbReference type="AlphaFoldDB" id="A0A0C2IB36"/>
<protein>
    <submittedName>
        <fullName evidence="1">Uncharacterized protein</fullName>
    </submittedName>
</protein>
<keyword evidence="2" id="KW-1185">Reference proteome</keyword>